<dbReference type="PRINTS" id="PR00080">
    <property type="entry name" value="SDRFAMILY"/>
</dbReference>
<dbReference type="AlphaFoldDB" id="A0A1H4VTW3"/>
<dbReference type="NCBIfam" id="NF005559">
    <property type="entry name" value="PRK07231.1"/>
    <property type="match status" value="1"/>
</dbReference>
<evidence type="ECO:0000256" key="2">
    <source>
        <dbReference type="ARBA" id="ARBA00023002"/>
    </source>
</evidence>
<name>A0A1H4VTW3_STRMJ</name>
<dbReference type="SMART" id="SM00822">
    <property type="entry name" value="PKS_KR"/>
    <property type="match status" value="1"/>
</dbReference>
<feature type="domain" description="Ketoreductase" evidence="3">
    <location>
        <begin position="9"/>
        <end position="189"/>
    </location>
</feature>
<proteinExistence type="inferred from homology"/>
<dbReference type="EMBL" id="FNST01000002">
    <property type="protein sequence ID" value="SEC84529.1"/>
    <property type="molecule type" value="Genomic_DNA"/>
</dbReference>
<keyword evidence="2" id="KW-0560">Oxidoreductase</keyword>
<evidence type="ECO:0000313" key="5">
    <source>
        <dbReference type="Proteomes" id="UP000198609"/>
    </source>
</evidence>
<dbReference type="Gene3D" id="3.40.50.720">
    <property type="entry name" value="NAD(P)-binding Rossmann-like Domain"/>
    <property type="match status" value="1"/>
</dbReference>
<protein>
    <submittedName>
        <fullName evidence="4">Short-chain dehydrogenase</fullName>
    </submittedName>
</protein>
<dbReference type="PRINTS" id="PR00081">
    <property type="entry name" value="GDHRDH"/>
</dbReference>
<dbReference type="Pfam" id="PF13561">
    <property type="entry name" value="adh_short_C2"/>
    <property type="match status" value="1"/>
</dbReference>
<dbReference type="GO" id="GO:0016491">
    <property type="term" value="F:oxidoreductase activity"/>
    <property type="evidence" value="ECO:0007669"/>
    <property type="project" value="UniProtKB-KW"/>
</dbReference>
<dbReference type="PANTHER" id="PTHR43639">
    <property type="entry name" value="OXIDOREDUCTASE, SHORT-CHAIN DEHYDROGENASE/REDUCTASE FAMILY (AFU_ORTHOLOGUE AFUA_5G02870)"/>
    <property type="match status" value="1"/>
</dbReference>
<dbReference type="InterPro" id="IPR057326">
    <property type="entry name" value="KR_dom"/>
</dbReference>
<evidence type="ECO:0000256" key="1">
    <source>
        <dbReference type="ARBA" id="ARBA00006484"/>
    </source>
</evidence>
<reference evidence="5" key="1">
    <citation type="submission" date="2016-10" db="EMBL/GenBank/DDBJ databases">
        <authorList>
            <person name="Varghese N."/>
            <person name="Submissions S."/>
        </authorList>
    </citation>
    <scope>NUCLEOTIDE SEQUENCE [LARGE SCALE GENOMIC DNA]</scope>
    <source>
        <strain evidence="5">DSM 40318</strain>
    </source>
</reference>
<dbReference type="PANTHER" id="PTHR43639:SF1">
    <property type="entry name" value="SHORT-CHAIN DEHYDROGENASE_REDUCTASE FAMILY PROTEIN"/>
    <property type="match status" value="1"/>
</dbReference>
<dbReference type="Proteomes" id="UP000198609">
    <property type="component" value="Unassembled WGS sequence"/>
</dbReference>
<comment type="similarity">
    <text evidence="1">Belongs to the short-chain dehydrogenases/reductases (SDR) family.</text>
</comment>
<organism evidence="4 5">
    <name type="scientific">Streptomyces melanosporofaciens</name>
    <dbReference type="NCBI Taxonomy" id="67327"/>
    <lineage>
        <taxon>Bacteria</taxon>
        <taxon>Bacillati</taxon>
        <taxon>Actinomycetota</taxon>
        <taxon>Actinomycetes</taxon>
        <taxon>Kitasatosporales</taxon>
        <taxon>Streptomycetaceae</taxon>
        <taxon>Streptomyces</taxon>
        <taxon>Streptomyces violaceusniger group</taxon>
    </lineage>
</organism>
<gene>
    <name evidence="4" type="ORF">SAMN04490356_5767</name>
</gene>
<accession>A0A1H4VTW3</accession>
<dbReference type="CDD" id="cd05233">
    <property type="entry name" value="SDR_c"/>
    <property type="match status" value="1"/>
</dbReference>
<dbReference type="FunFam" id="3.40.50.720:FF:000084">
    <property type="entry name" value="Short-chain dehydrogenase reductase"/>
    <property type="match status" value="1"/>
</dbReference>
<evidence type="ECO:0000313" key="4">
    <source>
        <dbReference type="EMBL" id="SEC84529.1"/>
    </source>
</evidence>
<dbReference type="InterPro" id="IPR036291">
    <property type="entry name" value="NAD(P)-bd_dom_sf"/>
</dbReference>
<evidence type="ECO:0000259" key="3">
    <source>
        <dbReference type="SMART" id="SM00822"/>
    </source>
</evidence>
<dbReference type="InterPro" id="IPR002347">
    <property type="entry name" value="SDR_fam"/>
</dbReference>
<sequence>MSSAYLAGSVALVTGATSGIGAATAAKLAERGAHVLVAGRDRARGEAVVGSIRGRGGKADFVAADLRDAESVRKLAREARELGGGRVDVLVNNAGIFPFGPTDQTPQSDVDTVYALNVKAPFYLVAELAPAMAERGYGAVINVSTMVAEYGAPGMALYGSSKAALNLLTKSWAAEYGPRGVRFNAVEPGPTRTEGTAGMGEDLTALAAQAPTGRPAAPEEIAEAITFLASEAASFVQGAVLPVDGGRVAV</sequence>
<dbReference type="RefSeq" id="WP_093465776.1">
    <property type="nucleotide sequence ID" value="NZ_FNST01000002.1"/>
</dbReference>
<dbReference type="SUPFAM" id="SSF51735">
    <property type="entry name" value="NAD(P)-binding Rossmann-fold domains"/>
    <property type="match status" value="1"/>
</dbReference>
<keyword evidence="5" id="KW-1185">Reference proteome</keyword>